<comment type="caution">
    <text evidence="2">The sequence shown here is derived from an EMBL/GenBank/DDBJ whole genome shotgun (WGS) entry which is preliminary data.</text>
</comment>
<dbReference type="Proteomes" id="UP000289738">
    <property type="component" value="Chromosome A09"/>
</dbReference>
<reference evidence="2 3" key="1">
    <citation type="submission" date="2019-01" db="EMBL/GenBank/DDBJ databases">
        <title>Sequencing of cultivated peanut Arachis hypogaea provides insights into genome evolution and oil improvement.</title>
        <authorList>
            <person name="Chen X."/>
        </authorList>
    </citation>
    <scope>NUCLEOTIDE SEQUENCE [LARGE SCALE GENOMIC DNA]</scope>
    <source>
        <strain evidence="3">cv. Fuhuasheng</strain>
        <tissue evidence="2">Leaves</tissue>
    </source>
</reference>
<proteinExistence type="predicted"/>
<dbReference type="EMBL" id="SDMP01000009">
    <property type="protein sequence ID" value="RYR38068.1"/>
    <property type="molecule type" value="Genomic_DNA"/>
</dbReference>
<keyword evidence="3" id="KW-1185">Reference proteome</keyword>
<feature type="region of interest" description="Disordered" evidence="1">
    <location>
        <begin position="1"/>
        <end position="22"/>
    </location>
</feature>
<feature type="compositionally biased region" description="Basic and acidic residues" evidence="1">
    <location>
        <begin position="12"/>
        <end position="22"/>
    </location>
</feature>
<evidence type="ECO:0000313" key="2">
    <source>
        <dbReference type="EMBL" id="RYR38068.1"/>
    </source>
</evidence>
<feature type="compositionally biased region" description="Basic and acidic residues" evidence="1">
    <location>
        <begin position="66"/>
        <end position="77"/>
    </location>
</feature>
<feature type="compositionally biased region" description="Polar residues" evidence="1">
    <location>
        <begin position="49"/>
        <end position="63"/>
    </location>
</feature>
<evidence type="ECO:0000256" key="1">
    <source>
        <dbReference type="SAM" id="MobiDB-lite"/>
    </source>
</evidence>
<gene>
    <name evidence="2" type="ORF">Ahy_A09g043019</name>
</gene>
<accession>A0A445BHB3</accession>
<name>A0A445BHB3_ARAHY</name>
<sequence length="86" mass="9932">MPRKPQYNIIREPPKDQPRDRAPPILFSANRALASHINESFHAERNDQRLVQSSSADDPQTLTGRIETRHPAKVADHEFEDEDYDP</sequence>
<organism evidence="2 3">
    <name type="scientific">Arachis hypogaea</name>
    <name type="common">Peanut</name>
    <dbReference type="NCBI Taxonomy" id="3818"/>
    <lineage>
        <taxon>Eukaryota</taxon>
        <taxon>Viridiplantae</taxon>
        <taxon>Streptophyta</taxon>
        <taxon>Embryophyta</taxon>
        <taxon>Tracheophyta</taxon>
        <taxon>Spermatophyta</taxon>
        <taxon>Magnoliopsida</taxon>
        <taxon>eudicotyledons</taxon>
        <taxon>Gunneridae</taxon>
        <taxon>Pentapetalae</taxon>
        <taxon>rosids</taxon>
        <taxon>fabids</taxon>
        <taxon>Fabales</taxon>
        <taxon>Fabaceae</taxon>
        <taxon>Papilionoideae</taxon>
        <taxon>50 kb inversion clade</taxon>
        <taxon>dalbergioids sensu lato</taxon>
        <taxon>Dalbergieae</taxon>
        <taxon>Pterocarpus clade</taxon>
        <taxon>Arachis</taxon>
    </lineage>
</organism>
<dbReference type="AlphaFoldDB" id="A0A445BHB3"/>
<feature type="region of interest" description="Disordered" evidence="1">
    <location>
        <begin position="43"/>
        <end position="86"/>
    </location>
</feature>
<protein>
    <submittedName>
        <fullName evidence="2">Uncharacterized protein</fullName>
    </submittedName>
</protein>
<evidence type="ECO:0000313" key="3">
    <source>
        <dbReference type="Proteomes" id="UP000289738"/>
    </source>
</evidence>